<dbReference type="InterPro" id="IPR021313">
    <property type="entry name" value="DUF2909"/>
</dbReference>
<accession>A0ABP7PF83</accession>
<dbReference type="Proteomes" id="UP001501337">
    <property type="component" value="Unassembled WGS sequence"/>
</dbReference>
<sequence length="66" mass="7169">MKFILGALVIAAIVSLFSGLVFLIKDAGEGDRLIKALWYRLGFSIAVLVLIVVLVYTGHLTLNPQP</sequence>
<organism evidence="2 3">
    <name type="scientific">Allohahella marinimesophila</name>
    <dbReference type="NCBI Taxonomy" id="1054972"/>
    <lineage>
        <taxon>Bacteria</taxon>
        <taxon>Pseudomonadati</taxon>
        <taxon>Pseudomonadota</taxon>
        <taxon>Gammaproteobacteria</taxon>
        <taxon>Oceanospirillales</taxon>
        <taxon>Hahellaceae</taxon>
        <taxon>Allohahella</taxon>
    </lineage>
</organism>
<keyword evidence="1" id="KW-0472">Membrane</keyword>
<dbReference type="Pfam" id="PF11137">
    <property type="entry name" value="DUF2909"/>
    <property type="match status" value="1"/>
</dbReference>
<keyword evidence="1" id="KW-0812">Transmembrane</keyword>
<feature type="transmembrane region" description="Helical" evidence="1">
    <location>
        <begin position="6"/>
        <end position="24"/>
    </location>
</feature>
<name>A0ABP7PF83_9GAMM</name>
<comment type="caution">
    <text evidence="2">The sequence shown here is derived from an EMBL/GenBank/DDBJ whole genome shotgun (WGS) entry which is preliminary data.</text>
</comment>
<evidence type="ECO:0000313" key="2">
    <source>
        <dbReference type="EMBL" id="GAA3963579.1"/>
    </source>
</evidence>
<evidence type="ECO:0000313" key="3">
    <source>
        <dbReference type="Proteomes" id="UP001501337"/>
    </source>
</evidence>
<reference evidence="3" key="1">
    <citation type="journal article" date="2019" name="Int. J. Syst. Evol. Microbiol.">
        <title>The Global Catalogue of Microorganisms (GCM) 10K type strain sequencing project: providing services to taxonomists for standard genome sequencing and annotation.</title>
        <authorList>
            <consortium name="The Broad Institute Genomics Platform"/>
            <consortium name="The Broad Institute Genome Sequencing Center for Infectious Disease"/>
            <person name="Wu L."/>
            <person name="Ma J."/>
        </authorList>
    </citation>
    <scope>NUCLEOTIDE SEQUENCE [LARGE SCALE GENOMIC DNA]</scope>
    <source>
        <strain evidence="3">JCM 17555</strain>
    </source>
</reference>
<proteinExistence type="predicted"/>
<gene>
    <name evidence="2" type="ORF">GCM10022278_21730</name>
</gene>
<evidence type="ECO:0000256" key="1">
    <source>
        <dbReference type="SAM" id="Phobius"/>
    </source>
</evidence>
<keyword evidence="1" id="KW-1133">Transmembrane helix</keyword>
<protein>
    <recommendedName>
        <fullName evidence="4">Twin transmembrane helix small protein</fullName>
    </recommendedName>
</protein>
<dbReference type="RefSeq" id="WP_344806180.1">
    <property type="nucleotide sequence ID" value="NZ_BAABBO010000009.1"/>
</dbReference>
<evidence type="ECO:0008006" key="4">
    <source>
        <dbReference type="Google" id="ProtNLM"/>
    </source>
</evidence>
<dbReference type="EMBL" id="BAABBO010000009">
    <property type="protein sequence ID" value="GAA3963579.1"/>
    <property type="molecule type" value="Genomic_DNA"/>
</dbReference>
<keyword evidence="3" id="KW-1185">Reference proteome</keyword>
<feature type="transmembrane region" description="Helical" evidence="1">
    <location>
        <begin position="36"/>
        <end position="56"/>
    </location>
</feature>